<keyword evidence="2" id="KW-0547">Nucleotide-binding</keyword>
<name>A0ABR9UCP6_9CYAN</name>
<reference evidence="2 3" key="1">
    <citation type="submission" date="2020-10" db="EMBL/GenBank/DDBJ databases">
        <authorList>
            <person name="Castelo-Branco R."/>
            <person name="Eusebio N."/>
            <person name="Adriana R."/>
            <person name="Vieira A."/>
            <person name="Brugerolle De Fraissinette N."/>
            <person name="Rezende De Castro R."/>
            <person name="Schneider M.P."/>
            <person name="Vasconcelos V."/>
            <person name="Leao P.N."/>
        </authorList>
    </citation>
    <scope>NUCLEOTIDE SEQUENCE [LARGE SCALE GENOMIC DNA]</scope>
    <source>
        <strain evidence="2 3">LEGE 06226</strain>
    </source>
</reference>
<protein>
    <submittedName>
        <fullName evidence="2">ATP-binding protein</fullName>
    </submittedName>
</protein>
<proteinExistence type="predicted"/>
<keyword evidence="2" id="KW-0067">ATP-binding</keyword>
<dbReference type="Gene3D" id="3.40.50.300">
    <property type="entry name" value="P-loop containing nucleotide triphosphate hydrolases"/>
    <property type="match status" value="1"/>
</dbReference>
<dbReference type="Pfam" id="PF13175">
    <property type="entry name" value="AAA_15"/>
    <property type="match status" value="1"/>
</dbReference>
<evidence type="ECO:0000313" key="3">
    <source>
        <dbReference type="Proteomes" id="UP000640725"/>
    </source>
</evidence>
<keyword evidence="3" id="KW-1185">Reference proteome</keyword>
<evidence type="ECO:0000313" key="2">
    <source>
        <dbReference type="EMBL" id="MBE9144242.1"/>
    </source>
</evidence>
<dbReference type="EMBL" id="JADEWU010000028">
    <property type="protein sequence ID" value="MBE9144242.1"/>
    <property type="molecule type" value="Genomic_DNA"/>
</dbReference>
<dbReference type="InterPro" id="IPR051396">
    <property type="entry name" value="Bact_Antivir_Def_Nuclease"/>
</dbReference>
<dbReference type="SUPFAM" id="SSF52540">
    <property type="entry name" value="P-loop containing nucleoside triphosphate hydrolases"/>
    <property type="match status" value="1"/>
</dbReference>
<dbReference type="Proteomes" id="UP000640725">
    <property type="component" value="Unassembled WGS sequence"/>
</dbReference>
<dbReference type="PANTHER" id="PTHR43581">
    <property type="entry name" value="ATP/GTP PHOSPHATASE"/>
    <property type="match status" value="1"/>
</dbReference>
<dbReference type="PANTHER" id="PTHR43581:SF3">
    <property type="entry name" value="AAA+ ATPASE DOMAIN-CONTAINING PROTEIN"/>
    <property type="match status" value="1"/>
</dbReference>
<evidence type="ECO:0000259" key="1">
    <source>
        <dbReference type="Pfam" id="PF13175"/>
    </source>
</evidence>
<comment type="caution">
    <text evidence="2">The sequence shown here is derived from an EMBL/GenBank/DDBJ whole genome shotgun (WGS) entry which is preliminary data.</text>
</comment>
<gene>
    <name evidence="2" type="ORF">IQ236_13585</name>
</gene>
<dbReference type="GO" id="GO:0005524">
    <property type="term" value="F:ATP binding"/>
    <property type="evidence" value="ECO:0007669"/>
    <property type="project" value="UniProtKB-KW"/>
</dbReference>
<accession>A0ABR9UCP6</accession>
<dbReference type="InterPro" id="IPR041685">
    <property type="entry name" value="AAA_GajA/Old/RecF-like"/>
</dbReference>
<feature type="domain" description="Endonuclease GajA/Old nuclease/RecF-like AAA" evidence="1">
    <location>
        <begin position="28"/>
        <end position="330"/>
    </location>
</feature>
<organism evidence="2 3">
    <name type="scientific">Planktothrix mougeotii LEGE 06226</name>
    <dbReference type="NCBI Taxonomy" id="1828728"/>
    <lineage>
        <taxon>Bacteria</taxon>
        <taxon>Bacillati</taxon>
        <taxon>Cyanobacteriota</taxon>
        <taxon>Cyanophyceae</taxon>
        <taxon>Oscillatoriophycideae</taxon>
        <taxon>Oscillatoriales</taxon>
        <taxon>Microcoleaceae</taxon>
        <taxon>Planktothrix</taxon>
    </lineage>
</organism>
<sequence length="396" mass="45601">MKLDIVEYIENEGLPSQWSIEGCQLGYINLIVGKNATGKSRILKAINILADLLADREKIKSSSNKRQWNLIFNAYEPEEKIEYTLIIDQGQVTLENFYIGSKTYLERGEGGEGRIFAEELQTQMKFQTPTDKLAAVERRDTVQHPFFESLYNWAKSLRYYRFGTSLGKNSFLAFSAKKDIRTIIDFKDTDFVVEILKIGKEDFGDKFVESILSDMKSIGYDLSWIEIQKPSFLQEEIESVPFFLEDAQYLSVREHTLNANTEQSQMSQGMFRALSLIIQINYALFSREQCPDCILIDDIGEGLDYERSSALIKLLIEKAKTGSLQLIMTTNDRFIMNGVPLEYWSVIERLPGCSKLYNIYNSQDRFEEFELTGLNNFDFFSSDFYLEGFADEDATA</sequence>
<dbReference type="InterPro" id="IPR027417">
    <property type="entry name" value="P-loop_NTPase"/>
</dbReference>